<gene>
    <name evidence="6" type="ORF">B0A62_02740</name>
    <name evidence="5" type="ORF">IW20_16865</name>
</gene>
<dbReference type="GO" id="GO:0043565">
    <property type="term" value="F:sequence-specific DNA binding"/>
    <property type="evidence" value="ECO:0007669"/>
    <property type="project" value="InterPro"/>
</dbReference>
<dbReference type="EMBL" id="MUGY01000002">
    <property type="protein sequence ID" value="OXA97791.1"/>
    <property type="molecule type" value="Genomic_DNA"/>
</dbReference>
<keyword evidence="2" id="KW-0238">DNA-binding</keyword>
<dbReference type="PANTHER" id="PTHR43280">
    <property type="entry name" value="ARAC-FAMILY TRANSCRIPTIONAL REGULATOR"/>
    <property type="match status" value="1"/>
</dbReference>
<proteinExistence type="predicted"/>
<evidence type="ECO:0000256" key="2">
    <source>
        <dbReference type="ARBA" id="ARBA00023125"/>
    </source>
</evidence>
<dbReference type="eggNOG" id="COG2207">
    <property type="taxonomic scope" value="Bacteria"/>
</dbReference>
<name>A0A086AAP1_FLAHY</name>
<sequence>MTELFNENYFSIILVKSGSVNLQINENKIHLFTNEIITIPLSRFCKVLYINEPSEICVLSFTLEFAYINSLKHPHIGYFELYIAKYPAKIALKNKDFLHLLDLFRLLFSKAKRYRKHVFKEETLMLGFNLLIYDLAERYYQFYKELNIDNTLKEKILLQFFRTLELNYKKQHGVKFYADVLCITADHLTKIVKESTQKTAKEFIVDAIILESKYLLQNQDLTIINITEELQFGNSSLFSNFFKKHTFLSPSEYRLSLNIPNTMK</sequence>
<evidence type="ECO:0000256" key="3">
    <source>
        <dbReference type="ARBA" id="ARBA00023163"/>
    </source>
</evidence>
<organism evidence="5 7">
    <name type="scientific">Flavobacterium hydatis</name>
    <name type="common">Cytophaga aquatilis</name>
    <dbReference type="NCBI Taxonomy" id="991"/>
    <lineage>
        <taxon>Bacteria</taxon>
        <taxon>Pseudomonadati</taxon>
        <taxon>Bacteroidota</taxon>
        <taxon>Flavobacteriia</taxon>
        <taxon>Flavobacteriales</taxon>
        <taxon>Flavobacteriaceae</taxon>
        <taxon>Flavobacterium</taxon>
    </lineage>
</organism>
<dbReference type="InterPro" id="IPR018060">
    <property type="entry name" value="HTH_AraC"/>
</dbReference>
<protein>
    <recommendedName>
        <fullName evidence="4">HTH araC/xylS-type domain-containing protein</fullName>
    </recommendedName>
</protein>
<dbReference type="InterPro" id="IPR009057">
    <property type="entry name" value="Homeodomain-like_sf"/>
</dbReference>
<evidence type="ECO:0000313" key="6">
    <source>
        <dbReference type="EMBL" id="OXA97791.1"/>
    </source>
</evidence>
<dbReference type="EMBL" id="JPRM01000027">
    <property type="protein sequence ID" value="KFF13755.1"/>
    <property type="molecule type" value="Genomic_DNA"/>
</dbReference>
<evidence type="ECO:0000313" key="5">
    <source>
        <dbReference type="EMBL" id="KFF13755.1"/>
    </source>
</evidence>
<dbReference type="PROSITE" id="PS01124">
    <property type="entry name" value="HTH_ARAC_FAMILY_2"/>
    <property type="match status" value="1"/>
</dbReference>
<dbReference type="AlphaFoldDB" id="A0A086AAP1"/>
<feature type="domain" description="HTH araC/xylS-type" evidence="4">
    <location>
        <begin position="158"/>
        <end position="256"/>
    </location>
</feature>
<accession>A0A086AAP1</accession>
<reference evidence="5 7" key="1">
    <citation type="submission" date="2014-07" db="EMBL/GenBank/DDBJ databases">
        <title>Genome of Flavobacterium hydatis DSM 2063.</title>
        <authorList>
            <person name="Pipes S.E."/>
            <person name="Stropko S.J."/>
            <person name="Newman J.D."/>
        </authorList>
    </citation>
    <scope>NUCLEOTIDE SEQUENCE [LARGE SCALE GENOMIC DNA]</scope>
    <source>
        <strain evidence="5 7">DSM 2063</strain>
    </source>
</reference>
<reference evidence="6 8" key="2">
    <citation type="submission" date="2016-11" db="EMBL/GenBank/DDBJ databases">
        <title>Whole genomes of Flavobacteriaceae.</title>
        <authorList>
            <person name="Stine C."/>
            <person name="Li C."/>
            <person name="Tadesse D."/>
        </authorList>
    </citation>
    <scope>NUCLEOTIDE SEQUENCE [LARGE SCALE GENOMIC DNA]</scope>
    <source>
        <strain evidence="6 8">ATCC 29551</strain>
    </source>
</reference>
<dbReference type="GO" id="GO:0003700">
    <property type="term" value="F:DNA-binding transcription factor activity"/>
    <property type="evidence" value="ECO:0007669"/>
    <property type="project" value="InterPro"/>
</dbReference>
<keyword evidence="3" id="KW-0804">Transcription</keyword>
<dbReference type="Proteomes" id="UP000028712">
    <property type="component" value="Unassembled WGS sequence"/>
</dbReference>
<evidence type="ECO:0000313" key="7">
    <source>
        <dbReference type="Proteomes" id="UP000028712"/>
    </source>
</evidence>
<evidence type="ECO:0000259" key="4">
    <source>
        <dbReference type="PROSITE" id="PS01124"/>
    </source>
</evidence>
<dbReference type="Proteomes" id="UP000198424">
    <property type="component" value="Unassembled WGS sequence"/>
</dbReference>
<evidence type="ECO:0000256" key="1">
    <source>
        <dbReference type="ARBA" id="ARBA00023015"/>
    </source>
</evidence>
<comment type="caution">
    <text evidence="5">The sequence shown here is derived from an EMBL/GenBank/DDBJ whole genome shotgun (WGS) entry which is preliminary data.</text>
</comment>
<dbReference type="SUPFAM" id="SSF46689">
    <property type="entry name" value="Homeodomain-like"/>
    <property type="match status" value="1"/>
</dbReference>
<keyword evidence="8" id="KW-1185">Reference proteome</keyword>
<dbReference type="Gene3D" id="1.10.10.60">
    <property type="entry name" value="Homeodomain-like"/>
    <property type="match status" value="1"/>
</dbReference>
<evidence type="ECO:0000313" key="8">
    <source>
        <dbReference type="Proteomes" id="UP000198424"/>
    </source>
</evidence>
<keyword evidence="1" id="KW-0805">Transcription regulation</keyword>
<dbReference type="Pfam" id="PF12833">
    <property type="entry name" value="HTH_18"/>
    <property type="match status" value="1"/>
</dbReference>
<dbReference type="PANTHER" id="PTHR43280:SF32">
    <property type="entry name" value="TRANSCRIPTIONAL REGULATORY PROTEIN"/>
    <property type="match status" value="1"/>
</dbReference>
<dbReference type="SMART" id="SM00342">
    <property type="entry name" value="HTH_ARAC"/>
    <property type="match status" value="1"/>
</dbReference>
<dbReference type="STRING" id="991.IW20_16865"/>